<evidence type="ECO:0000313" key="2">
    <source>
        <dbReference type="EMBL" id="KLU02207.1"/>
    </source>
</evidence>
<sequence length="460" mass="50981">MPDDCENEEAAVRINPAQDQRSIETNDQGTTSLPPVEVAIELSVAPLHGRFFVKQPVDAPLGDNAVGFQKKLESVGHELVQKCACETTYLLVASRLRGFSANALSFAFSKDVLFLDSGRPRAFRNLSLVTRKAVSEAIALFAVKNARSIENGDSTLLSVPPYGSVAVQLSTDSLLNAQSQTVDWAKQDELHWTDDDDPLEKSACKSLFQDLAWYPERAPAQHWKAFDDFVRAYRSDPKFDEPERHDIGSAGDAEQPDEPEGGEKRHRRQDAKVPKDGVPKKDRKRSKPRQSKSQKSKVEGAVPVIDTAPMDWPAVKHAIATLPAEHIDEAEAILAKRKADAESDAKLSVVFDMARRLFPDLAKQETITDQDLTDQFAAASLCSPADFTGKAKKQRYVDLVRAYRDADRKVELDGTEVRLGLKTPYKAKDIAFATMLPLGKPKEVQTFWSPPPIKFVGDSR</sequence>
<dbReference type="RefSeq" id="WP_047816361.1">
    <property type="nucleotide sequence ID" value="NZ_LECT01000044.1"/>
</dbReference>
<evidence type="ECO:0000256" key="1">
    <source>
        <dbReference type="SAM" id="MobiDB-lite"/>
    </source>
</evidence>
<gene>
    <name evidence="2" type="ORF">RISK_005273</name>
</gene>
<reference evidence="2" key="1">
    <citation type="submission" date="2015-05" db="EMBL/GenBank/DDBJ databases">
        <title>Permanent draft genome of Rhodopirellula islandicus K833.</title>
        <authorList>
            <person name="Kizina J."/>
            <person name="Richter M."/>
            <person name="Glockner F.O."/>
            <person name="Harder J."/>
        </authorList>
    </citation>
    <scope>NUCLEOTIDE SEQUENCE [LARGE SCALE GENOMIC DNA]</scope>
    <source>
        <strain evidence="2">K833</strain>
    </source>
</reference>
<organism evidence="2 3">
    <name type="scientific">Rhodopirellula islandica</name>
    <dbReference type="NCBI Taxonomy" id="595434"/>
    <lineage>
        <taxon>Bacteria</taxon>
        <taxon>Pseudomonadati</taxon>
        <taxon>Planctomycetota</taxon>
        <taxon>Planctomycetia</taxon>
        <taxon>Pirellulales</taxon>
        <taxon>Pirellulaceae</taxon>
        <taxon>Rhodopirellula</taxon>
    </lineage>
</organism>
<feature type="compositionally biased region" description="Basic residues" evidence="1">
    <location>
        <begin position="281"/>
        <end position="295"/>
    </location>
</feature>
<feature type="compositionally biased region" description="Basic and acidic residues" evidence="1">
    <location>
        <begin position="270"/>
        <end position="280"/>
    </location>
</feature>
<dbReference type="Proteomes" id="UP000036367">
    <property type="component" value="Unassembled WGS sequence"/>
</dbReference>
<evidence type="ECO:0000313" key="3">
    <source>
        <dbReference type="Proteomes" id="UP000036367"/>
    </source>
</evidence>
<feature type="region of interest" description="Disordered" evidence="1">
    <location>
        <begin position="238"/>
        <end position="305"/>
    </location>
</feature>
<dbReference type="EMBL" id="LECT01000044">
    <property type="protein sequence ID" value="KLU02207.1"/>
    <property type="molecule type" value="Genomic_DNA"/>
</dbReference>
<proteinExistence type="predicted"/>
<keyword evidence="3" id="KW-1185">Reference proteome</keyword>
<dbReference type="AlphaFoldDB" id="A0A0J1B638"/>
<protein>
    <submittedName>
        <fullName evidence="2">Uncharacterized protein</fullName>
    </submittedName>
</protein>
<dbReference type="PATRIC" id="fig|595434.4.peg.5010"/>
<comment type="caution">
    <text evidence="2">The sequence shown here is derived from an EMBL/GenBank/DDBJ whole genome shotgun (WGS) entry which is preliminary data.</text>
</comment>
<name>A0A0J1B638_RHOIS</name>
<accession>A0A0J1B638</accession>
<feature type="compositionally biased region" description="Basic and acidic residues" evidence="1">
    <location>
        <begin position="238"/>
        <end position="247"/>
    </location>
</feature>